<feature type="compositionally biased region" description="Polar residues" evidence="4">
    <location>
        <begin position="1"/>
        <end position="16"/>
    </location>
</feature>
<dbReference type="InterPro" id="IPR036322">
    <property type="entry name" value="WD40_repeat_dom_sf"/>
</dbReference>
<dbReference type="WBParaSite" id="GPUH_0001787501-mRNA-1">
    <property type="protein sequence ID" value="GPUH_0001787501-mRNA-1"/>
    <property type="gene ID" value="GPUH_0001787501"/>
</dbReference>
<proteinExistence type="predicted"/>
<feature type="compositionally biased region" description="Basic and acidic residues" evidence="4">
    <location>
        <begin position="84"/>
        <end position="99"/>
    </location>
</feature>
<feature type="region of interest" description="Disordered" evidence="4">
    <location>
        <begin position="40"/>
        <end position="163"/>
    </location>
</feature>
<evidence type="ECO:0000313" key="6">
    <source>
        <dbReference type="Proteomes" id="UP000271098"/>
    </source>
</evidence>
<dbReference type="PROSITE" id="PS50294">
    <property type="entry name" value="WD_REPEATS_REGION"/>
    <property type="match status" value="3"/>
</dbReference>
<reference evidence="7" key="1">
    <citation type="submission" date="2016-06" db="UniProtKB">
        <authorList>
            <consortium name="WormBaseParasite"/>
        </authorList>
    </citation>
    <scope>IDENTIFICATION</scope>
</reference>
<evidence type="ECO:0000256" key="2">
    <source>
        <dbReference type="ARBA" id="ARBA00022737"/>
    </source>
</evidence>
<keyword evidence="6" id="KW-1185">Reference proteome</keyword>
<protein>
    <submittedName>
        <fullName evidence="7">WD_REPEATS_REGION domain-containing protein</fullName>
    </submittedName>
</protein>
<feature type="repeat" description="WD" evidence="3">
    <location>
        <begin position="326"/>
        <end position="358"/>
    </location>
</feature>
<dbReference type="InterPro" id="IPR019775">
    <property type="entry name" value="WD40_repeat_CS"/>
</dbReference>
<gene>
    <name evidence="5" type="ORF">GPUH_LOCUS17850</name>
</gene>
<dbReference type="PANTHER" id="PTHR15653">
    <property type="entry name" value="STRIATIN"/>
    <property type="match status" value="1"/>
</dbReference>
<feature type="compositionally biased region" description="Polar residues" evidence="4">
    <location>
        <begin position="127"/>
        <end position="142"/>
    </location>
</feature>
<dbReference type="OrthoDB" id="727118at2759"/>
<evidence type="ECO:0000256" key="4">
    <source>
        <dbReference type="SAM" id="MobiDB-lite"/>
    </source>
</evidence>
<dbReference type="SMART" id="SM00320">
    <property type="entry name" value="WD40"/>
    <property type="match status" value="4"/>
</dbReference>
<evidence type="ECO:0000313" key="5">
    <source>
        <dbReference type="EMBL" id="VDN30567.1"/>
    </source>
</evidence>
<feature type="compositionally biased region" description="Basic and acidic residues" evidence="4">
    <location>
        <begin position="111"/>
        <end position="125"/>
    </location>
</feature>
<dbReference type="InterPro" id="IPR015943">
    <property type="entry name" value="WD40/YVTN_repeat-like_dom_sf"/>
</dbReference>
<accession>A0A183EA59</accession>
<dbReference type="PROSITE" id="PS50082">
    <property type="entry name" value="WD_REPEATS_2"/>
    <property type="match status" value="3"/>
</dbReference>
<dbReference type="InterPro" id="IPR051488">
    <property type="entry name" value="WD_repeat_striatin"/>
</dbReference>
<evidence type="ECO:0000313" key="7">
    <source>
        <dbReference type="WBParaSite" id="GPUH_0001787501-mRNA-1"/>
    </source>
</evidence>
<feature type="repeat" description="WD" evidence="3">
    <location>
        <begin position="214"/>
        <end position="247"/>
    </location>
</feature>
<dbReference type="AlphaFoldDB" id="A0A183EA59"/>
<keyword evidence="2" id="KW-0677">Repeat</keyword>
<feature type="repeat" description="WD" evidence="3">
    <location>
        <begin position="273"/>
        <end position="306"/>
    </location>
</feature>
<dbReference type="Proteomes" id="UP000271098">
    <property type="component" value="Unassembled WGS sequence"/>
</dbReference>
<dbReference type="SUPFAM" id="SSF50978">
    <property type="entry name" value="WD40 repeat-like"/>
    <property type="match status" value="1"/>
</dbReference>
<feature type="region of interest" description="Disordered" evidence="4">
    <location>
        <begin position="1"/>
        <end position="24"/>
    </location>
</feature>
<evidence type="ECO:0000256" key="1">
    <source>
        <dbReference type="ARBA" id="ARBA00022574"/>
    </source>
</evidence>
<organism evidence="7">
    <name type="scientific">Gongylonema pulchrum</name>
    <dbReference type="NCBI Taxonomy" id="637853"/>
    <lineage>
        <taxon>Eukaryota</taxon>
        <taxon>Metazoa</taxon>
        <taxon>Ecdysozoa</taxon>
        <taxon>Nematoda</taxon>
        <taxon>Chromadorea</taxon>
        <taxon>Rhabditida</taxon>
        <taxon>Spirurina</taxon>
        <taxon>Spiruromorpha</taxon>
        <taxon>Spiruroidea</taxon>
        <taxon>Gongylonematidae</taxon>
        <taxon>Gongylonema</taxon>
    </lineage>
</organism>
<reference evidence="5 6" key="2">
    <citation type="submission" date="2018-11" db="EMBL/GenBank/DDBJ databases">
        <authorList>
            <consortium name="Pathogen Informatics"/>
        </authorList>
    </citation>
    <scope>NUCLEOTIDE SEQUENCE [LARGE SCALE GENOMIC DNA]</scope>
</reference>
<evidence type="ECO:0000256" key="3">
    <source>
        <dbReference type="PROSITE-ProRule" id="PRU00221"/>
    </source>
</evidence>
<dbReference type="Pfam" id="PF00400">
    <property type="entry name" value="WD40"/>
    <property type="match status" value="3"/>
</dbReference>
<name>A0A183EA59_9BILA</name>
<dbReference type="PROSITE" id="PS00678">
    <property type="entry name" value="WD_REPEATS_1"/>
    <property type="match status" value="1"/>
</dbReference>
<dbReference type="PANTHER" id="PTHR15653:SF0">
    <property type="entry name" value="CONNECTOR OF KINASE TO AP-1, ISOFORM E"/>
    <property type="match status" value="1"/>
</dbReference>
<keyword evidence="1 3" id="KW-0853">WD repeat</keyword>
<dbReference type="Gene3D" id="2.130.10.10">
    <property type="entry name" value="YVTN repeat-like/Quinoprotein amine dehydrogenase"/>
    <property type="match status" value="2"/>
</dbReference>
<dbReference type="InterPro" id="IPR001680">
    <property type="entry name" value="WD40_rpt"/>
</dbReference>
<dbReference type="EMBL" id="UYRT01085781">
    <property type="protein sequence ID" value="VDN30567.1"/>
    <property type="molecule type" value="Genomic_DNA"/>
</dbReference>
<sequence>MSNSDWPVADSNSASRQAAVKSLQDTDRAVMEAAQYLRMKKGDNAAPLASDIDSDSEDDEKNKKGRKKSSLDPETVDALGEFSFLKDEKTGATKKKAEGSGEWGVNQRAIDQMKEKFRSEQERKRSNSQSEGASVSKGSTAHQIRVGPEENKKDTPAAGADDIQQFFGGKGKREYSDINTALGIADEATVDIKDDFVLPDEDTSNVRWNLKFTLRSHFDSIRAMQFHPVEPVLVTASEDGTAKLWNLGGANIKGGQISSHCTAVTELEPTYTFRGHSGPIVSMDMSPTGDMCYTGGFDGVVCCWSVPSVNTDIYEPYDSKVLCEKLKGHSNIVWSVAFHSSDNRLVSASADTTVKLWEPGSTEPLIKTFNAPLPHLCPTSVDFVSTEPQQLLAAYTSSYASIIDLETGCTVLSFDFGEGNFAFFSDFAETVLNVRLLHVYKPQSRF</sequence>